<evidence type="ECO:0000256" key="11">
    <source>
        <dbReference type="ARBA" id="ARBA00023211"/>
    </source>
</evidence>
<dbReference type="InterPro" id="IPR012337">
    <property type="entry name" value="RNaseH-like_sf"/>
</dbReference>
<dbReference type="EMBL" id="AEON01000001">
    <property type="protein sequence ID" value="EFT83590.1"/>
    <property type="molecule type" value="Genomic_DNA"/>
</dbReference>
<comment type="catalytic activity">
    <reaction evidence="1 12 13">
        <text>Endonucleolytic cleavage to 5'-phosphomonoester.</text>
        <dbReference type="EC" id="3.1.26.4"/>
    </reaction>
</comment>
<comment type="cofactor">
    <cofactor evidence="2">
        <name>Mg(2+)</name>
        <dbReference type="ChEBI" id="CHEBI:18420"/>
    </cofactor>
</comment>
<protein>
    <recommendedName>
        <fullName evidence="13">Ribonuclease</fullName>
        <ecNumber evidence="13">3.1.26.4</ecNumber>
    </recommendedName>
</protein>
<evidence type="ECO:0000256" key="7">
    <source>
        <dbReference type="ARBA" id="ARBA00022722"/>
    </source>
</evidence>
<reference evidence="16 17" key="1">
    <citation type="submission" date="2010-12" db="EMBL/GenBank/DDBJ databases">
        <authorList>
            <person name="Muzny D."/>
            <person name="Qin X."/>
            <person name="Buhay C."/>
            <person name="Dugan-Rocha S."/>
            <person name="Ding Y."/>
            <person name="Chen G."/>
            <person name="Hawes A."/>
            <person name="Holder M."/>
            <person name="Jhangiani S."/>
            <person name="Johnson A."/>
            <person name="Khan Z."/>
            <person name="Li Z."/>
            <person name="Liu W."/>
            <person name="Liu X."/>
            <person name="Perez L."/>
            <person name="Shen H."/>
            <person name="Wang Q."/>
            <person name="Watt J."/>
            <person name="Xi L."/>
            <person name="Xin Y."/>
            <person name="Zhou J."/>
            <person name="Deng J."/>
            <person name="Jiang H."/>
            <person name="Liu Y."/>
            <person name="Qu J."/>
            <person name="Song X.-Z."/>
            <person name="Zhang L."/>
            <person name="Villasana D."/>
            <person name="Johnson A."/>
            <person name="Liu J."/>
            <person name="Liyanage D."/>
            <person name="Lorensuhewa L."/>
            <person name="Robinson T."/>
            <person name="Song A."/>
            <person name="Song B.-B."/>
            <person name="Dinh H."/>
            <person name="Thornton R."/>
            <person name="Coyle M."/>
            <person name="Francisco L."/>
            <person name="Jackson L."/>
            <person name="Javaid M."/>
            <person name="Korchina V."/>
            <person name="Kovar C."/>
            <person name="Mata R."/>
            <person name="Mathew T."/>
            <person name="Ngo R."/>
            <person name="Nguyen L."/>
            <person name="Nguyen N."/>
            <person name="Okwuonu G."/>
            <person name="Ongeri F."/>
            <person name="Pham C."/>
            <person name="Simmons D."/>
            <person name="Wilczek-Boney K."/>
            <person name="Hale W."/>
            <person name="Jakkamsetti A."/>
            <person name="Pham P."/>
            <person name="Ruth R."/>
            <person name="San Lucas F."/>
            <person name="Warren J."/>
            <person name="Zhang J."/>
            <person name="Zhao Z."/>
            <person name="Zhou C."/>
            <person name="Zhu D."/>
            <person name="Lee S."/>
            <person name="Bess C."/>
            <person name="Blankenburg K."/>
            <person name="Forbes L."/>
            <person name="Fu Q."/>
            <person name="Gubbala S."/>
            <person name="Hirani K."/>
            <person name="Jayaseelan J.C."/>
            <person name="Lara F."/>
            <person name="Munidasa M."/>
            <person name="Palculict T."/>
            <person name="Patil S."/>
            <person name="Pu L.-L."/>
            <person name="Saada N."/>
            <person name="Tang L."/>
            <person name="Weissenberger G."/>
            <person name="Zhu Y."/>
            <person name="Hemphill L."/>
            <person name="Shang Y."/>
            <person name="Youmans B."/>
            <person name="Ayvaz T."/>
            <person name="Ross M."/>
            <person name="Santibanez J."/>
            <person name="Aqrawi P."/>
            <person name="Gross S."/>
            <person name="Joshi V."/>
            <person name="Fowler G."/>
            <person name="Nazareth L."/>
            <person name="Reid J."/>
            <person name="Worley K."/>
            <person name="Petrosino J."/>
            <person name="Highlander S."/>
            <person name="Gibbs R."/>
        </authorList>
    </citation>
    <scope>NUCLEOTIDE SEQUENCE [LARGE SCALE GENOMIC DNA]</scope>
    <source>
        <strain evidence="16 17">DSM 10105</strain>
    </source>
</reference>
<feature type="binding site" evidence="12">
    <location>
        <position position="46"/>
    </location>
    <ligand>
        <name>a divalent metal cation</name>
        <dbReference type="ChEBI" id="CHEBI:60240"/>
    </ligand>
</feature>
<dbReference type="RefSeq" id="WP_006290302.1">
    <property type="nucleotide sequence ID" value="NZ_AP012333.1"/>
</dbReference>
<evidence type="ECO:0000256" key="4">
    <source>
        <dbReference type="ARBA" id="ARBA00004496"/>
    </source>
</evidence>
<dbReference type="GO" id="GO:0003723">
    <property type="term" value="F:RNA binding"/>
    <property type="evidence" value="ECO:0007669"/>
    <property type="project" value="UniProtKB-UniRule"/>
</dbReference>
<evidence type="ECO:0000256" key="14">
    <source>
        <dbReference type="SAM" id="MobiDB-lite"/>
    </source>
</evidence>
<dbReference type="InterPro" id="IPR022898">
    <property type="entry name" value="RNase_HII"/>
</dbReference>
<dbReference type="PANTHER" id="PTHR10954">
    <property type="entry name" value="RIBONUCLEASE H2 SUBUNIT A"/>
    <property type="match status" value="1"/>
</dbReference>
<evidence type="ECO:0000256" key="1">
    <source>
        <dbReference type="ARBA" id="ARBA00000077"/>
    </source>
</evidence>
<dbReference type="SUPFAM" id="SSF53098">
    <property type="entry name" value="Ribonuclease H-like"/>
    <property type="match status" value="1"/>
</dbReference>
<evidence type="ECO:0000256" key="12">
    <source>
        <dbReference type="PROSITE-ProRule" id="PRU01319"/>
    </source>
</evidence>
<dbReference type="NCBIfam" id="NF000595">
    <property type="entry name" value="PRK00015.1-3"/>
    <property type="match status" value="1"/>
</dbReference>
<evidence type="ECO:0000313" key="17">
    <source>
        <dbReference type="Proteomes" id="UP000004946"/>
    </source>
</evidence>
<evidence type="ECO:0000256" key="8">
    <source>
        <dbReference type="ARBA" id="ARBA00022723"/>
    </source>
</evidence>
<dbReference type="GO" id="GO:0004523">
    <property type="term" value="F:RNA-DNA hybrid ribonuclease activity"/>
    <property type="evidence" value="ECO:0007669"/>
    <property type="project" value="UniProtKB-UniRule"/>
</dbReference>
<dbReference type="HOGENOM" id="CLU_036532_3_0_11"/>
<dbReference type="GO" id="GO:0046872">
    <property type="term" value="F:metal ion binding"/>
    <property type="evidence" value="ECO:0007669"/>
    <property type="project" value="UniProtKB-KW"/>
</dbReference>
<feature type="domain" description="RNase H type-2" evidence="15">
    <location>
        <begin position="40"/>
        <end position="250"/>
    </location>
</feature>
<dbReference type="GO" id="GO:0006298">
    <property type="term" value="P:mismatch repair"/>
    <property type="evidence" value="ECO:0007669"/>
    <property type="project" value="TreeGrafter"/>
</dbReference>
<dbReference type="Gene3D" id="3.30.420.10">
    <property type="entry name" value="Ribonuclease H-like superfamily/Ribonuclease H"/>
    <property type="match status" value="1"/>
</dbReference>
<evidence type="ECO:0000256" key="10">
    <source>
        <dbReference type="ARBA" id="ARBA00022801"/>
    </source>
</evidence>
<dbReference type="GO" id="GO:0032299">
    <property type="term" value="C:ribonuclease H2 complex"/>
    <property type="evidence" value="ECO:0007669"/>
    <property type="project" value="TreeGrafter"/>
</dbReference>
<gene>
    <name evidence="16" type="primary">rnhB</name>
    <name evidence="16" type="ORF">HMPREF0620_0595</name>
</gene>
<feature type="region of interest" description="Disordered" evidence="14">
    <location>
        <begin position="1"/>
        <end position="24"/>
    </location>
</feature>
<accession>E6K1A9</accession>
<dbReference type="InterPro" id="IPR001352">
    <property type="entry name" value="RNase_HII/HIII"/>
</dbReference>
<sequence>MDAQGPRSRLLRPRQGRDDSSPSWQVEEALLQEADDRRPQWIIGCDEVGRGCLAGPVMVGACLFRAEDIPLLPIPAGLKDSKLLTPKKRESLLDPLRAWAAGTAVGSCDNRGIDSYGIMEALGAAAIQAIDQAVFGLIGAGDRVAVILDGPYDYISPAFRSLLAPQARIDPDDMTVTTVVKGDRRCACVAGASVIAKVTRDRYMVDLADRHPEWEAYAWRKNKGYGSAEHREAIKEQGPSPYHRLSWHLV</sequence>
<name>E6K1A9_PARDN</name>
<keyword evidence="11" id="KW-0464">Manganese</keyword>
<evidence type="ECO:0000313" key="16">
    <source>
        <dbReference type="EMBL" id="EFT83590.1"/>
    </source>
</evidence>
<evidence type="ECO:0000256" key="6">
    <source>
        <dbReference type="ARBA" id="ARBA00022490"/>
    </source>
</evidence>
<keyword evidence="17" id="KW-1185">Reference proteome</keyword>
<dbReference type="Pfam" id="PF01351">
    <property type="entry name" value="RNase_HII"/>
    <property type="match status" value="1"/>
</dbReference>
<evidence type="ECO:0000256" key="13">
    <source>
        <dbReference type="RuleBase" id="RU003515"/>
    </source>
</evidence>
<comment type="cofactor">
    <cofactor evidence="12">
        <name>Mn(2+)</name>
        <dbReference type="ChEBI" id="CHEBI:29035"/>
    </cofactor>
    <cofactor evidence="12">
        <name>Mg(2+)</name>
        <dbReference type="ChEBI" id="CHEBI:18420"/>
    </cofactor>
    <text evidence="12">Manganese or magnesium. Binds 1 divalent metal ion per monomer in the absence of substrate. May bind a second metal ion after substrate binding.</text>
</comment>
<feature type="binding site" evidence="12">
    <location>
        <position position="47"/>
    </location>
    <ligand>
        <name>a divalent metal cation</name>
        <dbReference type="ChEBI" id="CHEBI:60240"/>
    </ligand>
</feature>
<comment type="similarity">
    <text evidence="5 13">Belongs to the RNase HII family.</text>
</comment>
<dbReference type="PANTHER" id="PTHR10954:SF18">
    <property type="entry name" value="RIBONUCLEASE HII"/>
    <property type="match status" value="1"/>
</dbReference>
<dbReference type="PROSITE" id="PS51975">
    <property type="entry name" value="RNASE_H_2"/>
    <property type="match status" value="1"/>
</dbReference>
<dbReference type="AlphaFoldDB" id="E6K1A9"/>
<dbReference type="Proteomes" id="UP000004946">
    <property type="component" value="Chromosome"/>
</dbReference>
<comment type="subcellular location">
    <subcellularLocation>
        <location evidence="4">Cytoplasm</location>
    </subcellularLocation>
</comment>
<evidence type="ECO:0000256" key="9">
    <source>
        <dbReference type="ARBA" id="ARBA00022759"/>
    </source>
</evidence>
<evidence type="ECO:0000259" key="15">
    <source>
        <dbReference type="PROSITE" id="PS51975"/>
    </source>
</evidence>
<organism evidence="16 17">
    <name type="scientific">Parascardovia denticolens DSM 10105 = JCM 12538</name>
    <dbReference type="NCBI Taxonomy" id="864564"/>
    <lineage>
        <taxon>Bacteria</taxon>
        <taxon>Bacillati</taxon>
        <taxon>Actinomycetota</taxon>
        <taxon>Actinomycetes</taxon>
        <taxon>Bifidobacteriales</taxon>
        <taxon>Bifidobacteriaceae</taxon>
        <taxon>Parascardovia</taxon>
    </lineage>
</organism>
<dbReference type="GO" id="GO:0043137">
    <property type="term" value="P:DNA replication, removal of RNA primer"/>
    <property type="evidence" value="ECO:0007669"/>
    <property type="project" value="TreeGrafter"/>
</dbReference>
<dbReference type="InterPro" id="IPR024567">
    <property type="entry name" value="RNase_HII/HIII_dom"/>
</dbReference>
<dbReference type="GO" id="GO:0005737">
    <property type="term" value="C:cytoplasm"/>
    <property type="evidence" value="ECO:0007669"/>
    <property type="project" value="UniProtKB-SubCell"/>
</dbReference>
<comment type="function">
    <text evidence="3 13">Endonuclease that specifically degrades the RNA of RNA-DNA hybrids.</text>
</comment>
<comment type="caution">
    <text evidence="16">The sequence shown here is derived from an EMBL/GenBank/DDBJ whole genome shotgun (WGS) entry which is preliminary data.</text>
</comment>
<keyword evidence="7 12" id="KW-0540">Nuclease</keyword>
<keyword evidence="9 12" id="KW-0255">Endonuclease</keyword>
<dbReference type="EC" id="3.1.26.4" evidence="13"/>
<proteinExistence type="inferred from homology"/>
<dbReference type="InterPro" id="IPR036397">
    <property type="entry name" value="RNaseH_sf"/>
</dbReference>
<keyword evidence="8 12" id="KW-0479">Metal-binding</keyword>
<dbReference type="CDD" id="cd07182">
    <property type="entry name" value="RNase_HII_bacteria_HII_like"/>
    <property type="match status" value="1"/>
</dbReference>
<evidence type="ECO:0000256" key="2">
    <source>
        <dbReference type="ARBA" id="ARBA00001946"/>
    </source>
</evidence>
<evidence type="ECO:0000256" key="3">
    <source>
        <dbReference type="ARBA" id="ARBA00004065"/>
    </source>
</evidence>
<keyword evidence="6" id="KW-0963">Cytoplasm</keyword>
<keyword evidence="10 12" id="KW-0378">Hydrolase</keyword>
<dbReference type="eggNOG" id="COG0164">
    <property type="taxonomic scope" value="Bacteria"/>
</dbReference>
<feature type="binding site" evidence="12">
    <location>
        <position position="149"/>
    </location>
    <ligand>
        <name>a divalent metal cation</name>
        <dbReference type="ChEBI" id="CHEBI:60240"/>
    </ligand>
</feature>
<evidence type="ECO:0000256" key="5">
    <source>
        <dbReference type="ARBA" id="ARBA00007383"/>
    </source>
</evidence>
<dbReference type="PATRIC" id="fig|864564.6.peg.1114"/>
<dbReference type="KEGG" id="pdo:PSDT_1025"/>